<evidence type="ECO:0000259" key="1">
    <source>
        <dbReference type="Pfam" id="PF03781"/>
    </source>
</evidence>
<name>A0A5C5Z9C1_9BACT</name>
<accession>A0A5C5Z9C1</accession>
<dbReference type="InterPro" id="IPR005532">
    <property type="entry name" value="SUMF_dom"/>
</dbReference>
<dbReference type="Gene3D" id="3.90.1580.10">
    <property type="entry name" value="paralog of FGE (formylglycine-generating enzyme)"/>
    <property type="match status" value="1"/>
</dbReference>
<reference evidence="2 3" key="1">
    <citation type="submission" date="2019-02" db="EMBL/GenBank/DDBJ databases">
        <title>Deep-cultivation of Planctomycetes and their phenomic and genomic characterization uncovers novel biology.</title>
        <authorList>
            <person name="Wiegand S."/>
            <person name="Jogler M."/>
            <person name="Boedeker C."/>
            <person name="Pinto D."/>
            <person name="Vollmers J."/>
            <person name="Rivas-Marin E."/>
            <person name="Kohn T."/>
            <person name="Peeters S.H."/>
            <person name="Heuer A."/>
            <person name="Rast P."/>
            <person name="Oberbeckmann S."/>
            <person name="Bunk B."/>
            <person name="Jeske O."/>
            <person name="Meyerdierks A."/>
            <person name="Storesund J.E."/>
            <person name="Kallscheuer N."/>
            <person name="Luecker S."/>
            <person name="Lage O.M."/>
            <person name="Pohl T."/>
            <person name="Merkel B.J."/>
            <person name="Hornburger P."/>
            <person name="Mueller R.-W."/>
            <person name="Bruemmer F."/>
            <person name="Labrenz M."/>
            <person name="Spormann A.M."/>
            <person name="Op Den Camp H."/>
            <person name="Overmann J."/>
            <person name="Amann R."/>
            <person name="Jetten M.S.M."/>
            <person name="Mascher T."/>
            <person name="Medema M.H."/>
            <person name="Devos D.P."/>
            <person name="Kaster A.-K."/>
            <person name="Ovreas L."/>
            <person name="Rohde M."/>
            <person name="Galperin M.Y."/>
            <person name="Jogler C."/>
        </authorList>
    </citation>
    <scope>NUCLEOTIDE SEQUENCE [LARGE SCALE GENOMIC DNA]</scope>
    <source>
        <strain evidence="2 3">CA13</strain>
    </source>
</reference>
<sequence length="343" mass="37770">MSLATLLTNAVGIWKCRVPDDTIPVFPDVADAPPDSRRLIRNRRYCRVLAKQNELPFDEVSLSFAWKALEHDMALVPGGEIRRVCDVIVATQSGFEMVSTPDQVITVESHYVDRDCVTNADFARFVMADGYGNPEYWPEAVLPIVLQFVDSTGQAGPKFWSDGTPPPQKLDHPVVGVCWHEANAYANWAGKRLPLSDEWQRAGTWSKGHCGHGTELRYPWGNGFDPSKANVWASEIGDTVPVTSFSAASTPNGVRQLIGNVWEWVNTLFCPDTDASVSNALNETMAEIRGGAFDTYFQTQASCQFRTGQPLLYRGHNVGFRCCVSNNALVDPSHSITSSVGGQ</sequence>
<dbReference type="InterPro" id="IPR016187">
    <property type="entry name" value="CTDL_fold"/>
</dbReference>
<dbReference type="InterPro" id="IPR051043">
    <property type="entry name" value="Sulfatase_Mod_Factor_Kinase"/>
</dbReference>
<gene>
    <name evidence="2" type="primary">pkn1_4</name>
    <name evidence="2" type="ORF">CA13_52760</name>
</gene>
<dbReference type="GO" id="GO:0120147">
    <property type="term" value="F:formylglycine-generating oxidase activity"/>
    <property type="evidence" value="ECO:0007669"/>
    <property type="project" value="TreeGrafter"/>
</dbReference>
<feature type="domain" description="Sulfatase-modifying factor enzyme-like" evidence="1">
    <location>
        <begin position="71"/>
        <end position="322"/>
    </location>
</feature>
<keyword evidence="2" id="KW-0418">Kinase</keyword>
<evidence type="ECO:0000313" key="3">
    <source>
        <dbReference type="Proteomes" id="UP000315010"/>
    </source>
</evidence>
<dbReference type="GO" id="GO:0004674">
    <property type="term" value="F:protein serine/threonine kinase activity"/>
    <property type="evidence" value="ECO:0007669"/>
    <property type="project" value="UniProtKB-EC"/>
</dbReference>
<keyword evidence="3" id="KW-1185">Reference proteome</keyword>
<evidence type="ECO:0000313" key="2">
    <source>
        <dbReference type="EMBL" id="TWT83805.1"/>
    </source>
</evidence>
<dbReference type="EMBL" id="SJPJ01000001">
    <property type="protein sequence ID" value="TWT83805.1"/>
    <property type="molecule type" value="Genomic_DNA"/>
</dbReference>
<proteinExistence type="predicted"/>
<dbReference type="PANTHER" id="PTHR23150">
    <property type="entry name" value="SULFATASE MODIFYING FACTOR 1, 2"/>
    <property type="match status" value="1"/>
</dbReference>
<keyword evidence="2" id="KW-0808">Transferase</keyword>
<comment type="caution">
    <text evidence="2">The sequence shown here is derived from an EMBL/GenBank/DDBJ whole genome shotgun (WGS) entry which is preliminary data.</text>
</comment>
<dbReference type="InterPro" id="IPR042095">
    <property type="entry name" value="SUMF_sf"/>
</dbReference>
<organism evidence="2 3">
    <name type="scientific">Novipirellula herctigrandis</name>
    <dbReference type="NCBI Taxonomy" id="2527986"/>
    <lineage>
        <taxon>Bacteria</taxon>
        <taxon>Pseudomonadati</taxon>
        <taxon>Planctomycetota</taxon>
        <taxon>Planctomycetia</taxon>
        <taxon>Pirellulales</taxon>
        <taxon>Pirellulaceae</taxon>
        <taxon>Novipirellula</taxon>
    </lineage>
</organism>
<dbReference type="Proteomes" id="UP000315010">
    <property type="component" value="Unassembled WGS sequence"/>
</dbReference>
<dbReference type="SUPFAM" id="SSF56436">
    <property type="entry name" value="C-type lectin-like"/>
    <property type="match status" value="1"/>
</dbReference>
<dbReference type="PANTHER" id="PTHR23150:SF19">
    <property type="entry name" value="FORMYLGLYCINE-GENERATING ENZYME"/>
    <property type="match status" value="1"/>
</dbReference>
<protein>
    <submittedName>
        <fullName evidence="2">Serine/threonine-protein kinase pkn1</fullName>
        <ecNumber evidence="2">2.7.11.1</ecNumber>
    </submittedName>
</protein>
<dbReference type="AlphaFoldDB" id="A0A5C5Z9C1"/>
<dbReference type="Pfam" id="PF03781">
    <property type="entry name" value="FGE-sulfatase"/>
    <property type="match status" value="1"/>
</dbReference>
<dbReference type="EC" id="2.7.11.1" evidence="2"/>